<evidence type="ECO:0000313" key="2">
    <source>
        <dbReference type="EMBL" id="ALM76013.1"/>
    </source>
</evidence>
<dbReference type="AlphaFoldDB" id="A0A0S1XE15"/>
<name>A0A0S1XE15_THEBA</name>
<dbReference type="EMBL" id="CP013050">
    <property type="protein sequence ID" value="ALM76013.1"/>
    <property type="molecule type" value="Genomic_DNA"/>
</dbReference>
<evidence type="ECO:0000313" key="3">
    <source>
        <dbReference type="Proteomes" id="UP000066042"/>
    </source>
</evidence>
<feature type="transmembrane region" description="Helical" evidence="1">
    <location>
        <begin position="58"/>
        <end position="76"/>
    </location>
</feature>
<dbReference type="Proteomes" id="UP000066042">
    <property type="component" value="Chromosome"/>
</dbReference>
<sequence>MVLAKYAPWLLLVPLGMVAVGIWVLLFFPYKFASFGWLLFGVFQLASYMFSNAEKNKALLLVLSITVLSIICAYILGLKVALFSLALIGAVLSGTVWWRESLGTKYLILITKDGNYLLTYSNENDIKSLLVALGGKGGEA</sequence>
<feature type="transmembrane region" description="Helical" evidence="1">
    <location>
        <begin position="34"/>
        <end position="51"/>
    </location>
</feature>
<keyword evidence="1" id="KW-0812">Transmembrane</keyword>
<feature type="transmembrane region" description="Helical" evidence="1">
    <location>
        <begin position="7"/>
        <end position="28"/>
    </location>
</feature>
<gene>
    <name evidence="2" type="ORF">TBCH5v1_2111</name>
</gene>
<accession>A0A0S1XE15</accession>
<dbReference type="STRING" id="55802.TBCH5v1_2111"/>
<keyword evidence="1" id="KW-0472">Membrane</keyword>
<evidence type="ECO:0000256" key="1">
    <source>
        <dbReference type="SAM" id="Phobius"/>
    </source>
</evidence>
<feature type="transmembrane region" description="Helical" evidence="1">
    <location>
        <begin position="82"/>
        <end position="98"/>
    </location>
</feature>
<organism evidence="2 3">
    <name type="scientific">Thermococcus barophilus</name>
    <dbReference type="NCBI Taxonomy" id="55802"/>
    <lineage>
        <taxon>Archaea</taxon>
        <taxon>Methanobacteriati</taxon>
        <taxon>Methanobacteriota</taxon>
        <taxon>Thermococci</taxon>
        <taxon>Thermococcales</taxon>
        <taxon>Thermococcaceae</taxon>
        <taxon>Thermococcus</taxon>
    </lineage>
</organism>
<reference evidence="2 3" key="1">
    <citation type="journal article" date="2016" name="Genome Announc.">
        <title>Complete genome sequence of the hyperthermophilic and piezophilic archaeon Thermococcus barophilus Ch5, capable of growth at the expense of hydrogenogenesis from carbon monoxide and formate.</title>
        <authorList>
            <person name="Oger P."/>
            <person name="Sokolova T.G."/>
            <person name="Kozhevnikova D.A."/>
            <person name="Taranov E.A."/>
            <person name="Vannier P."/>
            <person name="Lee H.S."/>
            <person name="Kwon K.K."/>
            <person name="Kang S.G."/>
            <person name="Lee J.H."/>
            <person name="Bonch-Osmolovskaya E.A."/>
            <person name="Lebedinsky A.V."/>
        </authorList>
    </citation>
    <scope>NUCLEOTIDE SEQUENCE [LARGE SCALE GENOMIC DNA]</scope>
    <source>
        <strain evidence="3">Ch5</strain>
    </source>
</reference>
<keyword evidence="1" id="KW-1133">Transmembrane helix</keyword>
<protein>
    <submittedName>
        <fullName evidence="2">Uncharacterized protein</fullName>
    </submittedName>
</protein>
<proteinExistence type="predicted"/>
<dbReference type="PATRIC" id="fig|55802.8.peg.2093"/>